<protein>
    <submittedName>
        <fullName evidence="1">HEAT repeat domain-containing protein</fullName>
    </submittedName>
</protein>
<evidence type="ECO:0000313" key="1">
    <source>
        <dbReference type="EMBL" id="PGT98067.1"/>
    </source>
</evidence>
<dbReference type="OrthoDB" id="8812152at2"/>
<organism evidence="1 2">
    <name type="scientific">Bacillus cereus</name>
    <dbReference type="NCBI Taxonomy" id="1396"/>
    <lineage>
        <taxon>Bacteria</taxon>
        <taxon>Bacillati</taxon>
        <taxon>Bacillota</taxon>
        <taxon>Bacilli</taxon>
        <taxon>Bacillales</taxon>
        <taxon>Bacillaceae</taxon>
        <taxon>Bacillus</taxon>
        <taxon>Bacillus cereus group</taxon>
    </lineage>
</organism>
<evidence type="ECO:0000313" key="2">
    <source>
        <dbReference type="Proteomes" id="UP000225766"/>
    </source>
</evidence>
<name>A0A2C1LHY2_BACCE</name>
<reference evidence="1 2" key="1">
    <citation type="submission" date="2017-09" db="EMBL/GenBank/DDBJ databases">
        <title>Large-scale bioinformatics analysis of Bacillus genomes uncovers conserved roles of natural products in bacterial physiology.</title>
        <authorList>
            <consortium name="Agbiome Team Llc"/>
            <person name="Bleich R.M."/>
            <person name="Grubbs K.J."/>
            <person name="Santa Maria K.C."/>
            <person name="Allen S.E."/>
            <person name="Farag S."/>
            <person name="Shank E.A."/>
            <person name="Bowers A."/>
        </authorList>
    </citation>
    <scope>NUCLEOTIDE SEQUENCE [LARGE SCALE GENOMIC DNA]</scope>
    <source>
        <strain evidence="1 2">AFS040105</strain>
    </source>
</reference>
<dbReference type="EMBL" id="NUMG01000035">
    <property type="protein sequence ID" value="PGT98067.1"/>
    <property type="molecule type" value="Genomic_DNA"/>
</dbReference>
<comment type="caution">
    <text evidence="1">The sequence shown here is derived from an EMBL/GenBank/DDBJ whole genome shotgun (WGS) entry which is preliminary data.</text>
</comment>
<sequence>MENKIMIQLLNEIKSFKLWANTADTSYGEWETDYLHWDKINKAAEQLIQEIPVKQWNEDLLNEFLYILARDNECEIILYHLINFPNQLVSLAKHTVSFPDQDARWQIAYGLGELDETTAEIQRILEKFLVDEHEYVRRRASFAYEKKF</sequence>
<accession>A0A2C1LHY2</accession>
<proteinExistence type="predicted"/>
<gene>
    <name evidence="1" type="ORF">COD19_23165</name>
</gene>
<dbReference type="RefSeq" id="WP_088233140.1">
    <property type="nucleotide sequence ID" value="NZ_JARXKI010000028.1"/>
</dbReference>
<dbReference type="AlphaFoldDB" id="A0A2C1LHY2"/>
<dbReference type="Proteomes" id="UP000225766">
    <property type="component" value="Unassembled WGS sequence"/>
</dbReference>